<dbReference type="AlphaFoldDB" id="A0A9P6BXF5"/>
<protein>
    <recommendedName>
        <fullName evidence="2">BUB1 N-terminal domain-containing protein</fullName>
    </recommendedName>
</protein>
<dbReference type="PANTHER" id="PTHR14030:SF4">
    <property type="entry name" value="BUB1 KINASE, ISOFORM A-RELATED"/>
    <property type="match status" value="1"/>
</dbReference>
<dbReference type="SMART" id="SM00777">
    <property type="entry name" value="Mad3_BUB1_I"/>
    <property type="match status" value="1"/>
</dbReference>
<reference evidence="3" key="1">
    <citation type="submission" date="2020-11" db="EMBL/GenBank/DDBJ databases">
        <authorList>
            <consortium name="DOE Joint Genome Institute"/>
            <person name="Ahrendt S."/>
            <person name="Riley R."/>
            <person name="Andreopoulos W."/>
            <person name="Labutti K."/>
            <person name="Pangilinan J."/>
            <person name="Ruiz-Duenas F.J."/>
            <person name="Barrasa J.M."/>
            <person name="Sanchez-Garcia M."/>
            <person name="Camarero S."/>
            <person name="Miyauchi S."/>
            <person name="Serrano A."/>
            <person name="Linde D."/>
            <person name="Babiker R."/>
            <person name="Drula E."/>
            <person name="Ayuso-Fernandez I."/>
            <person name="Pacheco R."/>
            <person name="Padilla G."/>
            <person name="Ferreira P."/>
            <person name="Barriuso J."/>
            <person name="Kellner H."/>
            <person name="Castanera R."/>
            <person name="Alfaro M."/>
            <person name="Ramirez L."/>
            <person name="Pisabarro A.G."/>
            <person name="Kuo A."/>
            <person name="Tritt A."/>
            <person name="Lipzen A."/>
            <person name="He G."/>
            <person name="Yan M."/>
            <person name="Ng V."/>
            <person name="Cullen D."/>
            <person name="Martin F."/>
            <person name="Rosso M.-N."/>
            <person name="Henrissat B."/>
            <person name="Hibbett D."/>
            <person name="Martinez A.T."/>
            <person name="Grigoriev I.V."/>
        </authorList>
    </citation>
    <scope>NUCLEOTIDE SEQUENCE</scope>
    <source>
        <strain evidence="3">MF-IS2</strain>
    </source>
</reference>
<feature type="compositionally biased region" description="Polar residues" evidence="1">
    <location>
        <begin position="283"/>
        <end position="292"/>
    </location>
</feature>
<dbReference type="GO" id="GO:0007094">
    <property type="term" value="P:mitotic spindle assembly checkpoint signaling"/>
    <property type="evidence" value="ECO:0007669"/>
    <property type="project" value="InterPro"/>
</dbReference>
<dbReference type="GO" id="GO:0004672">
    <property type="term" value="F:protein kinase activity"/>
    <property type="evidence" value="ECO:0007669"/>
    <property type="project" value="TreeGrafter"/>
</dbReference>
<gene>
    <name evidence="3" type="ORF">P691DRAFT_738410</name>
</gene>
<comment type="caution">
    <text evidence="3">The sequence shown here is derived from an EMBL/GenBank/DDBJ whole genome shotgun (WGS) entry which is preliminary data.</text>
</comment>
<feature type="region of interest" description="Disordered" evidence="1">
    <location>
        <begin position="221"/>
        <end position="376"/>
    </location>
</feature>
<dbReference type="GO" id="GO:0005634">
    <property type="term" value="C:nucleus"/>
    <property type="evidence" value="ECO:0007669"/>
    <property type="project" value="TreeGrafter"/>
</dbReference>
<dbReference type="InterPro" id="IPR013212">
    <property type="entry name" value="Mad3/Bub1_I"/>
</dbReference>
<feature type="domain" description="BUB1 N-terminal" evidence="2">
    <location>
        <begin position="77"/>
        <end position="241"/>
    </location>
</feature>
<dbReference type="Gene3D" id="1.25.40.430">
    <property type="match status" value="1"/>
</dbReference>
<sequence>MHPTDDNDDDVFQESTTPTIVDCDVLEAAKENVQPLGTGRRVTALSAILATPHAQREAKLSATRNRLRINVEIALAADDEDEEEDTDTDALDAYWAFVNWTLDNYPQGHSAESGLLELLEEATRVLKDHAGGKWRGDVKYLKLWLLYASYVEKPVVIYKFLIANEIGTGFALLYEEYAAVLERDGRRKEADDAYSLGIARHAAPLARLQERYNDFQKRMMSNMMLPPAPPSSSTTSSQKSRPALTTTSLKPSTSSSRSSTSASTSRTSTSSSSLRSVSTPLPMTSSSSNTRLQIFVDPTGTDSQPGENAPDSWQDLGTRKTRVKENVPEVKKLAGTTLKQAGKSKRIASTSSTSGAGGTSRIAVYRDPGPGDMAPPPIVPVTGPVGTAKKQGIGIGIGIGVPPKTPARSASFAPFVDAGAGDDAGGSPVALPPATPKFTPFRDETAVAAVASPVNALGTMDSVIKVKKAGLKAPTPSSEAEALRKDPLKNYREVLTVVGDDS</sequence>
<evidence type="ECO:0000256" key="1">
    <source>
        <dbReference type="SAM" id="MobiDB-lite"/>
    </source>
</evidence>
<feature type="compositionally biased region" description="Basic and acidic residues" evidence="1">
    <location>
        <begin position="323"/>
        <end position="332"/>
    </location>
</feature>
<dbReference type="OrthoDB" id="248495at2759"/>
<evidence type="ECO:0000313" key="4">
    <source>
        <dbReference type="Proteomes" id="UP000807342"/>
    </source>
</evidence>
<dbReference type="Pfam" id="PF08311">
    <property type="entry name" value="Mad3_BUB1_I"/>
    <property type="match status" value="1"/>
</dbReference>
<keyword evidence="4" id="KW-1185">Reference proteome</keyword>
<evidence type="ECO:0000259" key="2">
    <source>
        <dbReference type="PROSITE" id="PS51489"/>
    </source>
</evidence>
<dbReference type="GO" id="GO:0032991">
    <property type="term" value="C:protein-containing complex"/>
    <property type="evidence" value="ECO:0007669"/>
    <property type="project" value="UniProtKB-ARBA"/>
</dbReference>
<dbReference type="GO" id="GO:0051754">
    <property type="term" value="P:meiotic sister chromatid cohesion, centromeric"/>
    <property type="evidence" value="ECO:0007669"/>
    <property type="project" value="TreeGrafter"/>
</dbReference>
<feature type="compositionally biased region" description="Low complexity" evidence="1">
    <location>
        <begin position="221"/>
        <end position="237"/>
    </location>
</feature>
<dbReference type="FunFam" id="1.25.40.430:FF:000003">
    <property type="entry name" value="Checkpoint serine/threonine-protein kinase BUB1"/>
    <property type="match status" value="1"/>
</dbReference>
<organism evidence="3 4">
    <name type="scientific">Macrolepiota fuliginosa MF-IS2</name>
    <dbReference type="NCBI Taxonomy" id="1400762"/>
    <lineage>
        <taxon>Eukaryota</taxon>
        <taxon>Fungi</taxon>
        <taxon>Dikarya</taxon>
        <taxon>Basidiomycota</taxon>
        <taxon>Agaricomycotina</taxon>
        <taxon>Agaricomycetes</taxon>
        <taxon>Agaricomycetidae</taxon>
        <taxon>Agaricales</taxon>
        <taxon>Agaricineae</taxon>
        <taxon>Agaricaceae</taxon>
        <taxon>Macrolepiota</taxon>
    </lineage>
</organism>
<dbReference type="Proteomes" id="UP000807342">
    <property type="component" value="Unassembled WGS sequence"/>
</dbReference>
<dbReference type="InterPro" id="IPR015661">
    <property type="entry name" value="Bub1/Mad3"/>
</dbReference>
<dbReference type="PROSITE" id="PS51489">
    <property type="entry name" value="BUB1_N"/>
    <property type="match status" value="1"/>
</dbReference>
<dbReference type="EMBL" id="MU151531">
    <property type="protein sequence ID" value="KAF9443017.1"/>
    <property type="molecule type" value="Genomic_DNA"/>
</dbReference>
<accession>A0A9P6BXF5</accession>
<feature type="compositionally biased region" description="Low complexity" evidence="1">
    <location>
        <begin position="245"/>
        <end position="282"/>
    </location>
</feature>
<proteinExistence type="predicted"/>
<dbReference type="PANTHER" id="PTHR14030">
    <property type="entry name" value="MITOTIC CHECKPOINT SERINE/THREONINE-PROTEIN KINASE BUB1"/>
    <property type="match status" value="1"/>
</dbReference>
<evidence type="ECO:0000313" key="3">
    <source>
        <dbReference type="EMBL" id="KAF9443017.1"/>
    </source>
</evidence>
<name>A0A9P6BXF5_9AGAR</name>